<dbReference type="InterPro" id="IPR009057">
    <property type="entry name" value="Homeodomain-like_sf"/>
</dbReference>
<keyword evidence="4" id="KW-0805">Transcription regulation</keyword>
<dbReference type="EMBL" id="FPBF01000012">
    <property type="protein sequence ID" value="SFU20077.1"/>
    <property type="molecule type" value="Genomic_DNA"/>
</dbReference>
<evidence type="ECO:0000256" key="8">
    <source>
        <dbReference type="SAM" id="SignalP"/>
    </source>
</evidence>
<evidence type="ECO:0000256" key="1">
    <source>
        <dbReference type="ARBA" id="ARBA00000085"/>
    </source>
</evidence>
<dbReference type="Gene3D" id="2.60.40.10">
    <property type="entry name" value="Immunoglobulins"/>
    <property type="match status" value="1"/>
</dbReference>
<evidence type="ECO:0000313" key="13">
    <source>
        <dbReference type="Proteomes" id="UP000199673"/>
    </source>
</evidence>
<gene>
    <name evidence="12" type="ORF">SAMN04489724_0229</name>
</gene>
<evidence type="ECO:0000256" key="4">
    <source>
        <dbReference type="ARBA" id="ARBA00023015"/>
    </source>
</evidence>
<dbReference type="InterPro" id="IPR036097">
    <property type="entry name" value="HisK_dim/P_sf"/>
</dbReference>
<evidence type="ECO:0000256" key="2">
    <source>
        <dbReference type="ARBA" id="ARBA00012438"/>
    </source>
</evidence>
<dbReference type="OrthoDB" id="9806995at2"/>
<dbReference type="SUPFAM" id="SSF50998">
    <property type="entry name" value="Quinoprotein alcohol dehydrogenase-like"/>
    <property type="match status" value="1"/>
</dbReference>
<dbReference type="GO" id="GO:0043565">
    <property type="term" value="F:sequence-specific DNA binding"/>
    <property type="evidence" value="ECO:0007669"/>
    <property type="project" value="InterPro"/>
</dbReference>
<keyword evidence="3 6" id="KW-0597">Phosphoprotein</keyword>
<feature type="chain" id="PRO_5011636634" description="histidine kinase" evidence="8">
    <location>
        <begin position="21"/>
        <end position="1359"/>
    </location>
</feature>
<dbReference type="Gene3D" id="2.130.10.10">
    <property type="entry name" value="YVTN repeat-like/Quinoprotein amine dehydrogenase"/>
    <property type="match status" value="2"/>
</dbReference>
<dbReference type="Proteomes" id="UP000199673">
    <property type="component" value="Unassembled WGS sequence"/>
</dbReference>
<evidence type="ECO:0000256" key="6">
    <source>
        <dbReference type="PROSITE-ProRule" id="PRU00169"/>
    </source>
</evidence>
<dbReference type="SUPFAM" id="SSF47384">
    <property type="entry name" value="Homodimeric domain of signal transducing histidine kinase"/>
    <property type="match status" value="1"/>
</dbReference>
<dbReference type="RefSeq" id="WP_091698328.1">
    <property type="nucleotide sequence ID" value="NZ_FPBF01000012.1"/>
</dbReference>
<dbReference type="Gene3D" id="1.10.10.60">
    <property type="entry name" value="Homeodomain-like"/>
    <property type="match status" value="1"/>
</dbReference>
<dbReference type="STRING" id="305507.SAMN04489724_0229"/>
<dbReference type="InterPro" id="IPR036890">
    <property type="entry name" value="HATPase_C_sf"/>
</dbReference>
<dbReference type="SUPFAM" id="SSF52172">
    <property type="entry name" value="CheY-like"/>
    <property type="match status" value="1"/>
</dbReference>
<feature type="signal peptide" evidence="8">
    <location>
        <begin position="1"/>
        <end position="20"/>
    </location>
</feature>
<accession>A0A1I7E808</accession>
<dbReference type="Gene3D" id="3.40.50.2300">
    <property type="match status" value="1"/>
</dbReference>
<feature type="domain" description="Histidine kinase" evidence="10">
    <location>
        <begin position="826"/>
        <end position="1044"/>
    </location>
</feature>
<dbReference type="SMART" id="SM00387">
    <property type="entry name" value="HATPase_c"/>
    <property type="match status" value="1"/>
</dbReference>
<dbReference type="GO" id="GO:0003700">
    <property type="term" value="F:DNA-binding transcription factor activity"/>
    <property type="evidence" value="ECO:0007669"/>
    <property type="project" value="InterPro"/>
</dbReference>
<dbReference type="SMART" id="SM00448">
    <property type="entry name" value="REC"/>
    <property type="match status" value="1"/>
</dbReference>
<keyword evidence="8" id="KW-0732">Signal</keyword>
<feature type="domain" description="HTH araC/xylS-type" evidence="9">
    <location>
        <begin position="1242"/>
        <end position="1341"/>
    </location>
</feature>
<dbReference type="SUPFAM" id="SSF63829">
    <property type="entry name" value="Calcium-dependent phosphotriesterase"/>
    <property type="match status" value="2"/>
</dbReference>
<dbReference type="PANTHER" id="PTHR43547:SF2">
    <property type="entry name" value="HYBRID SIGNAL TRANSDUCTION HISTIDINE KINASE C"/>
    <property type="match status" value="1"/>
</dbReference>
<keyword evidence="12" id="KW-0808">Transferase</keyword>
<proteinExistence type="predicted"/>
<dbReference type="InterPro" id="IPR018060">
    <property type="entry name" value="HTH_AraC"/>
</dbReference>
<feature type="modified residue" description="4-aspartylphosphate" evidence="6">
    <location>
        <position position="1143"/>
    </location>
</feature>
<dbReference type="Gene3D" id="3.30.565.10">
    <property type="entry name" value="Histidine kinase-like ATPase, C-terminal domain"/>
    <property type="match status" value="1"/>
</dbReference>
<dbReference type="SMART" id="SM00388">
    <property type="entry name" value="HisKA"/>
    <property type="match status" value="1"/>
</dbReference>
<dbReference type="CDD" id="cd00082">
    <property type="entry name" value="HisKA"/>
    <property type="match status" value="1"/>
</dbReference>
<evidence type="ECO:0000313" key="12">
    <source>
        <dbReference type="EMBL" id="SFU20077.1"/>
    </source>
</evidence>
<dbReference type="InterPro" id="IPR015943">
    <property type="entry name" value="WD40/YVTN_repeat-like_dom_sf"/>
</dbReference>
<evidence type="ECO:0000259" key="11">
    <source>
        <dbReference type="PROSITE" id="PS50110"/>
    </source>
</evidence>
<dbReference type="InterPro" id="IPR011047">
    <property type="entry name" value="Quinoprotein_ADH-like_sf"/>
</dbReference>
<evidence type="ECO:0000259" key="10">
    <source>
        <dbReference type="PROSITE" id="PS50109"/>
    </source>
</evidence>
<dbReference type="InterPro" id="IPR005467">
    <property type="entry name" value="His_kinase_dom"/>
</dbReference>
<dbReference type="EC" id="2.7.13.3" evidence="2"/>
<name>A0A1I7E808_9BACT</name>
<keyword evidence="12" id="KW-0418">Kinase</keyword>
<dbReference type="Pfam" id="PF12833">
    <property type="entry name" value="HTH_18"/>
    <property type="match status" value="1"/>
</dbReference>
<dbReference type="InterPro" id="IPR011110">
    <property type="entry name" value="Reg_prop"/>
</dbReference>
<dbReference type="InterPro" id="IPR011006">
    <property type="entry name" value="CheY-like_superfamily"/>
</dbReference>
<dbReference type="GO" id="GO:0000155">
    <property type="term" value="F:phosphorelay sensor kinase activity"/>
    <property type="evidence" value="ECO:0007669"/>
    <property type="project" value="InterPro"/>
</dbReference>
<dbReference type="Pfam" id="PF07495">
    <property type="entry name" value="Y_Y_Y"/>
    <property type="match status" value="1"/>
</dbReference>
<dbReference type="FunFam" id="2.60.40.10:FF:000791">
    <property type="entry name" value="Two-component system sensor histidine kinase/response regulator"/>
    <property type="match status" value="1"/>
</dbReference>
<dbReference type="PANTHER" id="PTHR43547">
    <property type="entry name" value="TWO-COMPONENT HISTIDINE KINASE"/>
    <property type="match status" value="1"/>
</dbReference>
<dbReference type="PRINTS" id="PR00344">
    <property type="entry name" value="BCTRLSENSOR"/>
</dbReference>
<keyword evidence="7" id="KW-0812">Transmembrane</keyword>
<keyword evidence="5" id="KW-0804">Transcription</keyword>
<evidence type="ECO:0000256" key="5">
    <source>
        <dbReference type="ARBA" id="ARBA00023163"/>
    </source>
</evidence>
<sequence length="1359" mass="155200">MLSRLVLTFSLLFYSFAVFANDEKEGQLDEYKVRYIGIEKGLSNNAVTSIYQDKRGFMWVGTYDGLNRYDGYDFFVYRNQPNDSTTLVNNRIVSIYENEEGIWVGTKKGLSVYNFNSGAFESRYLLDQELGEQVRITFNINQIKGNESQLFLASAGKGLFMLEHDQSYFSQVPFELDGQLIYNYHAQGIDFDTQGNLLVFIQGYGLYRLDDNAKELKFITQVTNNANSIVCDKHGQVWIGMESGLLKYSMKATTHEFYSREHTGHKVTGLMYVEEEDEIWAATDGSGVFIYNNQTSKISYLKEGSGDRSITSNSVYALYQDNKGDKWVGTLRGGVNVVEKENLRFKTIRKNQDKNSLVNDFVLSFCEYVNDQIWIGTDGGGLSLWDRTSNTFTNYVHSEDPNSLPNNFVTSILRADKGVWIGTYGGGVSRFDDKTKTFKDYPLFQPEINTYQQNIWVLFRDSYQRVWAATSDGEGLYLFHPEKDKFEFVDANINGILTMAEDIFGNIWVGTFDRLVKMDLDTFDHEVFEIGYPVRSIISASNDRMLLGTEGGGLMEFNPSHGVVNSFLEEQGLPNNSVLTILRGKDDQYWLSTYNGISRFDYTTKIFTNFYDSDGLQSNQFNYNAALKLPDGELLFGGIRGFNILDPDNVNTSNSFPELLITGIKINNEPIEKTGKTPFSLGTLELPYDKSMLTFEFAAIEYSLPDKISYAYYLEGWDREWQYVGDSRVANYSKLNDGSYTLHLKSTNSDGVWNTATTRLPIVILPPWYMTPFAYISYLLCLAVVVFVIVSHQRKQARLKYEIRLSKNLAQKEKELNEKKLNFFTNISHEFRSPLTMIINPLKDAIYGKGGGLGNGELEVVYRNSRRLLSLVDQLLLFRKTESELGELKIVRIDLVALVKEVYSCFLHHAESQQISYHIHIEMEDCHIYADRQKVEISLFNLISNALKFANESRGEVVVRLYSDEKKSVCIAIEDNGAGVPKDERDKVFDLFFQSQNNHKNHKNGFGIGLYLVKQFVQLHAGQVTSSSKESGGTVFTLRLLTGRAHLQHLLIHEDFNERSVFLEELLGAQEPSAAQAIKEQQSNAQLPLLDQTKTVLVVDDNQQIRSYLSGILSDSFKVIETDSAEAARQTLKNLLPDLIISDVVMEGETGVEFCKFLKSSSSYLHIPVILLTGTNSEEVKLKGIEVGADDYITKPFDKDYLVARVKGILKQQKVFQDHLMDGVTQKISDFKLSEEDKQFLEQLEHLVETHLNDDSFTVKSLTEQMGMSHSMLYKKIKQLTGKSINEMIRFIRLRKVAILLITSDMQVNEAAFFTGFNDLKYFRKQFQLLYEMNPSDFQKKYKGSFQEKNYNLIRIIDK</sequence>
<dbReference type="PROSITE" id="PS50109">
    <property type="entry name" value="HIS_KIN"/>
    <property type="match status" value="1"/>
</dbReference>
<evidence type="ECO:0000256" key="3">
    <source>
        <dbReference type="ARBA" id="ARBA00022553"/>
    </source>
</evidence>
<feature type="transmembrane region" description="Helical" evidence="7">
    <location>
        <begin position="768"/>
        <end position="790"/>
    </location>
</feature>
<dbReference type="Pfam" id="PF07494">
    <property type="entry name" value="Reg_prop"/>
    <property type="match status" value="2"/>
</dbReference>
<evidence type="ECO:0000259" key="9">
    <source>
        <dbReference type="PROSITE" id="PS01124"/>
    </source>
</evidence>
<feature type="domain" description="Response regulatory" evidence="11">
    <location>
        <begin position="1095"/>
        <end position="1210"/>
    </location>
</feature>
<dbReference type="SUPFAM" id="SSF46689">
    <property type="entry name" value="Homeodomain-like"/>
    <property type="match status" value="1"/>
</dbReference>
<dbReference type="InterPro" id="IPR013783">
    <property type="entry name" value="Ig-like_fold"/>
</dbReference>
<keyword evidence="7" id="KW-1133">Transmembrane helix</keyword>
<dbReference type="SUPFAM" id="SSF55874">
    <property type="entry name" value="ATPase domain of HSP90 chaperone/DNA topoisomerase II/histidine kinase"/>
    <property type="match status" value="1"/>
</dbReference>
<dbReference type="CDD" id="cd00075">
    <property type="entry name" value="HATPase"/>
    <property type="match status" value="1"/>
</dbReference>
<dbReference type="PROSITE" id="PS01124">
    <property type="entry name" value="HTH_ARAC_FAMILY_2"/>
    <property type="match status" value="1"/>
</dbReference>
<dbReference type="Gene3D" id="1.10.287.130">
    <property type="match status" value="1"/>
</dbReference>
<dbReference type="InterPro" id="IPR001789">
    <property type="entry name" value="Sig_transdc_resp-reg_receiver"/>
</dbReference>
<dbReference type="PROSITE" id="PS50110">
    <property type="entry name" value="RESPONSE_REGULATORY"/>
    <property type="match status" value="1"/>
</dbReference>
<comment type="catalytic activity">
    <reaction evidence="1">
        <text>ATP + protein L-histidine = ADP + protein N-phospho-L-histidine.</text>
        <dbReference type="EC" id="2.7.13.3"/>
    </reaction>
</comment>
<evidence type="ECO:0000256" key="7">
    <source>
        <dbReference type="SAM" id="Phobius"/>
    </source>
</evidence>
<protein>
    <recommendedName>
        <fullName evidence="2">histidine kinase</fullName>
        <ecNumber evidence="2">2.7.13.3</ecNumber>
    </recommendedName>
</protein>
<dbReference type="Pfam" id="PF02518">
    <property type="entry name" value="HATPase_c"/>
    <property type="match status" value="1"/>
</dbReference>
<dbReference type="InterPro" id="IPR004358">
    <property type="entry name" value="Sig_transdc_His_kin-like_C"/>
</dbReference>
<dbReference type="InterPro" id="IPR003661">
    <property type="entry name" value="HisK_dim/P_dom"/>
</dbReference>
<dbReference type="Pfam" id="PF00072">
    <property type="entry name" value="Response_reg"/>
    <property type="match status" value="1"/>
</dbReference>
<keyword evidence="7" id="KW-0472">Membrane</keyword>
<keyword evidence="13" id="KW-1185">Reference proteome</keyword>
<dbReference type="InterPro" id="IPR003594">
    <property type="entry name" value="HATPase_dom"/>
</dbReference>
<organism evidence="12 13">
    <name type="scientific">Algoriphagus locisalis</name>
    <dbReference type="NCBI Taxonomy" id="305507"/>
    <lineage>
        <taxon>Bacteria</taxon>
        <taxon>Pseudomonadati</taxon>
        <taxon>Bacteroidota</taxon>
        <taxon>Cytophagia</taxon>
        <taxon>Cytophagales</taxon>
        <taxon>Cyclobacteriaceae</taxon>
        <taxon>Algoriphagus</taxon>
    </lineage>
</organism>
<dbReference type="Pfam" id="PF00512">
    <property type="entry name" value="HisKA"/>
    <property type="match status" value="1"/>
</dbReference>
<dbReference type="InterPro" id="IPR011123">
    <property type="entry name" value="Y_Y_Y"/>
</dbReference>
<dbReference type="SMART" id="SM00342">
    <property type="entry name" value="HTH_ARAC"/>
    <property type="match status" value="1"/>
</dbReference>
<reference evidence="13" key="1">
    <citation type="submission" date="2016-10" db="EMBL/GenBank/DDBJ databases">
        <authorList>
            <person name="Varghese N."/>
            <person name="Submissions S."/>
        </authorList>
    </citation>
    <scope>NUCLEOTIDE SEQUENCE [LARGE SCALE GENOMIC DNA]</scope>
    <source>
        <strain evidence="13">DSM 23445</strain>
    </source>
</reference>